<protein>
    <recommendedName>
        <fullName evidence="4">Carboxyltransferase domain-containing protein</fullName>
    </recommendedName>
</protein>
<dbReference type="PANTHER" id="PTHR43309:SF3">
    <property type="entry name" value="5-OXOPROLINASE SUBUNIT C"/>
    <property type="match status" value="1"/>
</dbReference>
<evidence type="ECO:0000313" key="6">
    <source>
        <dbReference type="Proteomes" id="UP001041814"/>
    </source>
</evidence>
<dbReference type="EMBL" id="NRRU01000035">
    <property type="protein sequence ID" value="MBK1713306.1"/>
    <property type="molecule type" value="Genomic_DNA"/>
</dbReference>
<accession>A0ABS1DUA5</accession>
<keyword evidence="1" id="KW-0547">Nucleotide-binding</keyword>
<dbReference type="InterPro" id="IPR003778">
    <property type="entry name" value="CT_A_B"/>
</dbReference>
<dbReference type="Gene3D" id="2.40.100.10">
    <property type="entry name" value="Cyclophilin-like"/>
    <property type="match status" value="1"/>
</dbReference>
<evidence type="ECO:0000256" key="2">
    <source>
        <dbReference type="ARBA" id="ARBA00022801"/>
    </source>
</evidence>
<evidence type="ECO:0000256" key="3">
    <source>
        <dbReference type="ARBA" id="ARBA00022840"/>
    </source>
</evidence>
<dbReference type="PANTHER" id="PTHR43309">
    <property type="entry name" value="5-OXOPROLINASE SUBUNIT C"/>
    <property type="match status" value="1"/>
</dbReference>
<reference evidence="5" key="1">
    <citation type="submission" date="2017-08" db="EMBL/GenBank/DDBJ databases">
        <authorList>
            <person name="Imhoff J.F."/>
            <person name="Rahn T."/>
            <person name="Kuenzel S."/>
            <person name="Neulinger S.C."/>
        </authorList>
    </citation>
    <scope>NUCLEOTIDE SEQUENCE</scope>
    <source>
        <strain evidence="5">IM 151</strain>
    </source>
</reference>
<evidence type="ECO:0000259" key="4">
    <source>
        <dbReference type="SMART" id="SM00797"/>
    </source>
</evidence>
<sequence>MNIEVVEPGLQTLLQDEGRWGWQREGVPVGGAMDGWSHRLANLLVGNAADEATLEILLKGPTLRFECPVRIAITGAELGPQVDGRPVPTMQALDLPAGAVLGFGTREAGLRAYLAVAGGFDLAPVLGSRSTYTRGGFGGLDGRALRAGDRLPLRRTAPAAARRGAPAPDLLALLPDPAPDACATLAVLAGEHWSAFSPEAQQSFLSQDWRIGPQSDRMGYRLQGRALAPARMDEMLSEGVAFGTVQLPPDGQPIVLMADRHGTGGYPKIAHVAGVDLPMLAQLAPGQRVRFELVTLDLAQALIEDRERRLQRLRLALLGAHDGDPRAATEETKR</sequence>
<dbReference type="SMART" id="SM00797">
    <property type="entry name" value="AHS2"/>
    <property type="match status" value="1"/>
</dbReference>
<dbReference type="InterPro" id="IPR029000">
    <property type="entry name" value="Cyclophilin-like_dom_sf"/>
</dbReference>
<name>A0ABS1DUA5_RUBGE</name>
<dbReference type="SUPFAM" id="SSF50891">
    <property type="entry name" value="Cyclophilin-like"/>
    <property type="match status" value="1"/>
</dbReference>
<dbReference type="Pfam" id="PF02626">
    <property type="entry name" value="CT_A_B"/>
    <property type="match status" value="1"/>
</dbReference>
<proteinExistence type="predicted"/>
<dbReference type="NCBIfam" id="TIGR00724">
    <property type="entry name" value="urea_amlyse_rel"/>
    <property type="match status" value="1"/>
</dbReference>
<comment type="caution">
    <text evidence="5">The sequence shown here is derived from an EMBL/GenBank/DDBJ whole genome shotgun (WGS) entry which is preliminary data.</text>
</comment>
<dbReference type="RefSeq" id="WP_200378679.1">
    <property type="nucleotide sequence ID" value="NZ_NRRU01000035.1"/>
</dbReference>
<evidence type="ECO:0000256" key="1">
    <source>
        <dbReference type="ARBA" id="ARBA00022741"/>
    </source>
</evidence>
<reference evidence="5" key="2">
    <citation type="journal article" date="2020" name="Microorganisms">
        <title>Osmotic Adaptation and Compatible Solute Biosynthesis of Phototrophic Bacteria as Revealed from Genome Analyses.</title>
        <authorList>
            <person name="Imhoff J.F."/>
            <person name="Rahn T."/>
            <person name="Kunzel S."/>
            <person name="Keller A."/>
            <person name="Neulinger S.C."/>
        </authorList>
    </citation>
    <scope>NUCLEOTIDE SEQUENCE</scope>
    <source>
        <strain evidence="5">IM 151</strain>
    </source>
</reference>
<dbReference type="Proteomes" id="UP001041814">
    <property type="component" value="Unassembled WGS sequence"/>
</dbReference>
<evidence type="ECO:0000313" key="5">
    <source>
        <dbReference type="EMBL" id="MBK1713306.1"/>
    </source>
</evidence>
<keyword evidence="6" id="KW-1185">Reference proteome</keyword>
<dbReference type="InterPro" id="IPR052708">
    <property type="entry name" value="PxpC"/>
</dbReference>
<keyword evidence="2" id="KW-0378">Hydrolase</keyword>
<feature type="domain" description="Carboxyltransferase" evidence="4">
    <location>
        <begin position="24"/>
        <end position="309"/>
    </location>
</feature>
<keyword evidence="3" id="KW-0067">ATP-binding</keyword>
<organism evidence="5 6">
    <name type="scientific">Rubrivivax gelatinosus</name>
    <name type="common">Rhodocyclus gelatinosus</name>
    <name type="synonym">Rhodopseudomonas gelatinosa</name>
    <dbReference type="NCBI Taxonomy" id="28068"/>
    <lineage>
        <taxon>Bacteria</taxon>
        <taxon>Pseudomonadati</taxon>
        <taxon>Pseudomonadota</taxon>
        <taxon>Betaproteobacteria</taxon>
        <taxon>Burkholderiales</taxon>
        <taxon>Sphaerotilaceae</taxon>
        <taxon>Rubrivivax</taxon>
    </lineage>
</organism>
<gene>
    <name evidence="5" type="ORF">CKO43_11000</name>
</gene>